<dbReference type="PROSITE" id="PS51318">
    <property type="entry name" value="TAT"/>
    <property type="match status" value="1"/>
</dbReference>
<comment type="caution">
    <text evidence="1">The sequence shown here is derived from an EMBL/GenBank/DDBJ whole genome shotgun (WGS) entry which is preliminary data.</text>
</comment>
<evidence type="ECO:0000313" key="1">
    <source>
        <dbReference type="EMBL" id="MFC6951486.1"/>
    </source>
</evidence>
<dbReference type="Proteomes" id="UP001596395">
    <property type="component" value="Unassembled WGS sequence"/>
</dbReference>
<dbReference type="SUPFAM" id="SSF69318">
    <property type="entry name" value="Integrin alpha N-terminal domain"/>
    <property type="match status" value="1"/>
</dbReference>
<evidence type="ECO:0000313" key="2">
    <source>
        <dbReference type="Proteomes" id="UP001596395"/>
    </source>
</evidence>
<accession>A0ABD5V900</accession>
<dbReference type="InterPro" id="IPR028994">
    <property type="entry name" value="Integrin_alpha_N"/>
</dbReference>
<dbReference type="AlphaFoldDB" id="A0ABD5V900"/>
<name>A0ABD5V900_9EURY</name>
<dbReference type="PROSITE" id="PS51257">
    <property type="entry name" value="PROKAR_LIPOPROTEIN"/>
    <property type="match status" value="1"/>
</dbReference>
<dbReference type="RefSeq" id="WP_336348518.1">
    <property type="nucleotide sequence ID" value="NZ_JAZAQL010000001.1"/>
</dbReference>
<keyword evidence="2" id="KW-1185">Reference proteome</keyword>
<reference evidence="1 2" key="1">
    <citation type="journal article" date="2019" name="Int. J. Syst. Evol. Microbiol.">
        <title>The Global Catalogue of Microorganisms (GCM) 10K type strain sequencing project: providing services to taxonomists for standard genome sequencing and annotation.</title>
        <authorList>
            <consortium name="The Broad Institute Genomics Platform"/>
            <consortium name="The Broad Institute Genome Sequencing Center for Infectious Disease"/>
            <person name="Wu L."/>
            <person name="Ma J."/>
        </authorList>
    </citation>
    <scope>NUCLEOTIDE SEQUENCE [LARGE SCALE GENOMIC DNA]</scope>
    <source>
        <strain evidence="1 2">GX26</strain>
    </source>
</reference>
<evidence type="ECO:0008006" key="3">
    <source>
        <dbReference type="Google" id="ProtNLM"/>
    </source>
</evidence>
<gene>
    <name evidence="1" type="ORF">ACFQGB_01300</name>
</gene>
<dbReference type="EMBL" id="JBHSXN010000001">
    <property type="protein sequence ID" value="MFC6951486.1"/>
    <property type="molecule type" value="Genomic_DNA"/>
</dbReference>
<organism evidence="1 2">
    <name type="scientific">Halorubellus litoreus</name>
    <dbReference type="NCBI Taxonomy" id="755308"/>
    <lineage>
        <taxon>Archaea</taxon>
        <taxon>Methanobacteriati</taxon>
        <taxon>Methanobacteriota</taxon>
        <taxon>Stenosarchaea group</taxon>
        <taxon>Halobacteria</taxon>
        <taxon>Halobacteriales</taxon>
        <taxon>Halorubellaceae</taxon>
        <taxon>Halorubellus</taxon>
    </lineage>
</organism>
<protein>
    <recommendedName>
        <fullName evidence="3">Repeat domain-containing protein</fullName>
    </recommendedName>
</protein>
<sequence>MHRRRLLAAAASATALGALAGCQGAFPTEDATTTPRSSTLPADVSTGDVAYTYGQPSGNRVADGAGDVTATEPVSVGLSGTPAWLVGAPDPSGDGTKWVVALEDGTLEAVRVVDGDATVAAVSPPSLPAGTPPAFDAHANRVLAPPRGTSTLTHPTPTPAGTVAVRADGSLQVGDRTHEVDPLPDARVVVGDEHAVVLAGATRQYDHGALGDGVEASDIATISLQDGSVSTFPVGRGVVEGTSPILADVTGDGTESILVTESDADAGARIVAYDHDGRVVARGPAVGSGYRWRHQLAVAPFHPDGVPEVAVVKTPHIGGTVEFYRRDGETFRLVATADGYSSHALGSRNLDGARAFDVDGDGTPELVVPTDDRLSLAVLSRTDDGVRRSGVLDPPATIRGNLATATVDGTTTLAATTTDLLTVWSR</sequence>
<dbReference type="InterPro" id="IPR006311">
    <property type="entry name" value="TAT_signal"/>
</dbReference>
<proteinExistence type="predicted"/>